<reference evidence="1 2" key="1">
    <citation type="journal article" date="2023" name="Access Microbiol">
        <title>The genome of a steinernematid-associated Pseudomonas piscis bacterium encodes the biosynthesis of insect toxins.</title>
        <authorList>
            <person name="Awori R.M."/>
            <person name="Hendre P."/>
            <person name="Amugune N.O."/>
        </authorList>
    </citation>
    <scope>NUCLEOTIDE SEQUENCE [LARGE SCALE GENOMIC DNA]</scope>
    <source>
        <strain evidence="1 2">75</strain>
    </source>
</reference>
<name>A0ABY9NA46_9PSED</name>
<gene>
    <name evidence="1" type="ORF">QL104_16385</name>
</gene>
<dbReference type="EMBL" id="CP133164">
    <property type="protein sequence ID" value="WMN14952.1"/>
    <property type="molecule type" value="Genomic_DNA"/>
</dbReference>
<sequence>MINTALVEWRYLLAIQDIAEECIDERYCHLISTANEMLRLGLVNRSEWHAQIQQAGDWLVAAIEREQSLLETKEPAGSGKIR</sequence>
<dbReference type="RefSeq" id="WP_282877919.1">
    <property type="nucleotide sequence ID" value="NZ_CP133164.1"/>
</dbReference>
<keyword evidence="2" id="KW-1185">Reference proteome</keyword>
<dbReference type="Proteomes" id="UP001237292">
    <property type="component" value="Chromosome"/>
</dbReference>
<accession>A0ABY9NA46</accession>
<evidence type="ECO:0000313" key="1">
    <source>
        <dbReference type="EMBL" id="WMN14952.1"/>
    </source>
</evidence>
<organism evidence="1 2">
    <name type="scientific">Pseudomonas piscis</name>
    <dbReference type="NCBI Taxonomy" id="2614538"/>
    <lineage>
        <taxon>Bacteria</taxon>
        <taxon>Pseudomonadati</taxon>
        <taxon>Pseudomonadota</taxon>
        <taxon>Gammaproteobacteria</taxon>
        <taxon>Pseudomonadales</taxon>
        <taxon>Pseudomonadaceae</taxon>
        <taxon>Pseudomonas</taxon>
    </lineage>
</organism>
<evidence type="ECO:0000313" key="2">
    <source>
        <dbReference type="Proteomes" id="UP001237292"/>
    </source>
</evidence>
<protein>
    <submittedName>
        <fullName evidence="1">Uncharacterized protein</fullName>
    </submittedName>
</protein>
<proteinExistence type="predicted"/>